<evidence type="ECO:0000313" key="3">
    <source>
        <dbReference type="Proteomes" id="UP000600918"/>
    </source>
</evidence>
<accession>A0A834U920</accession>
<evidence type="ECO:0000313" key="2">
    <source>
        <dbReference type="EMBL" id="KAF7423124.1"/>
    </source>
</evidence>
<dbReference type="EMBL" id="JACSDY010000007">
    <property type="protein sequence ID" value="KAF7423124.1"/>
    <property type="molecule type" value="Genomic_DNA"/>
</dbReference>
<keyword evidence="3" id="KW-1185">Reference proteome</keyword>
<organism evidence="2 3">
    <name type="scientific">Vespula pensylvanica</name>
    <name type="common">Western yellow jacket</name>
    <name type="synonym">Wasp</name>
    <dbReference type="NCBI Taxonomy" id="30213"/>
    <lineage>
        <taxon>Eukaryota</taxon>
        <taxon>Metazoa</taxon>
        <taxon>Ecdysozoa</taxon>
        <taxon>Arthropoda</taxon>
        <taxon>Hexapoda</taxon>
        <taxon>Insecta</taxon>
        <taxon>Pterygota</taxon>
        <taxon>Neoptera</taxon>
        <taxon>Endopterygota</taxon>
        <taxon>Hymenoptera</taxon>
        <taxon>Apocrita</taxon>
        <taxon>Aculeata</taxon>
        <taxon>Vespoidea</taxon>
        <taxon>Vespidae</taxon>
        <taxon>Vespinae</taxon>
        <taxon>Vespula</taxon>
    </lineage>
</organism>
<protein>
    <submittedName>
        <fullName evidence="2">Uncharacterized protein</fullName>
    </submittedName>
</protein>
<evidence type="ECO:0000256" key="1">
    <source>
        <dbReference type="SAM" id="MobiDB-lite"/>
    </source>
</evidence>
<comment type="caution">
    <text evidence="2">The sequence shown here is derived from an EMBL/GenBank/DDBJ whole genome shotgun (WGS) entry which is preliminary data.</text>
</comment>
<dbReference type="AlphaFoldDB" id="A0A834U920"/>
<reference evidence="2" key="1">
    <citation type="journal article" date="2020" name="G3 (Bethesda)">
        <title>High-Quality Assemblies for Three Invasive Social Wasps from the &lt;i&gt;Vespula&lt;/i&gt; Genus.</title>
        <authorList>
            <person name="Harrop T.W.R."/>
            <person name="Guhlin J."/>
            <person name="McLaughlin G.M."/>
            <person name="Permina E."/>
            <person name="Stockwell P."/>
            <person name="Gilligan J."/>
            <person name="Le Lec M.F."/>
            <person name="Gruber M.A.M."/>
            <person name="Quinn O."/>
            <person name="Lovegrove M."/>
            <person name="Duncan E.J."/>
            <person name="Remnant E.J."/>
            <person name="Van Eeckhoven J."/>
            <person name="Graham B."/>
            <person name="Knapp R.A."/>
            <person name="Langford K.W."/>
            <person name="Kronenberg Z."/>
            <person name="Press M.O."/>
            <person name="Eacker S.M."/>
            <person name="Wilson-Rankin E.E."/>
            <person name="Purcell J."/>
            <person name="Lester P.J."/>
            <person name="Dearden P.K."/>
        </authorList>
    </citation>
    <scope>NUCLEOTIDE SEQUENCE</scope>
    <source>
        <strain evidence="2">Volc-1</strain>
    </source>
</reference>
<name>A0A834U920_VESPE</name>
<proteinExistence type="predicted"/>
<feature type="region of interest" description="Disordered" evidence="1">
    <location>
        <begin position="96"/>
        <end position="125"/>
    </location>
</feature>
<feature type="compositionally biased region" description="Basic and acidic residues" evidence="1">
    <location>
        <begin position="102"/>
        <end position="115"/>
    </location>
</feature>
<sequence length="152" mass="16898">MSLSRHSTLGGHWRKSVATSSVARLRALEVRVTIRGTLPLSRKLLFLRVDEAKEISGKDCTKKGRCSFVSRTNAFNLTPITSNRISEVPLILGGYPRINPQRHPDTTSDSNRLESETLSSPGDFDEDIVADRDRMEVCKTVSSKVWNIDVAA</sequence>
<gene>
    <name evidence="2" type="ORF">H0235_008407</name>
</gene>
<dbReference type="Proteomes" id="UP000600918">
    <property type="component" value="Unassembled WGS sequence"/>
</dbReference>